<evidence type="ECO:0000313" key="2">
    <source>
        <dbReference type="EMBL" id="KAH0966279.1"/>
    </source>
</evidence>
<sequence>MATSSRDVDAVDRETEAYNELMDNGGRPSHPLELLQTIVEAPGEYRDILSYWQSHPNQWQVFRKQLSAWKNFQAFQMRSREAPKFFPNYVYSVEADLARNGFNCPTSSVSMSVALKHDLSLQGKLETWIEYLCYLYREQELRQEDLDQHRGGYGIALRDLRESGVLGTHETDEDTLERLSDPAGMETARLMVERCRHTKFAGGNPKSESRETRKILKRIDKRIDCMTQFSRDSCQYRSARDAIDHHGTLVRWVLAQISLIGKETRAAAPEQGPSTFESFLRLPCEIRRQIWLESPPVGPQAHFFDIINHPRKRNMAHLWSSSEFGVRATRARDSGYLPVYALLAACRDSRLLVAAHYRQLGGGAGANEAHDRWCEPENPFGNFETFNWIPAHDLVVLCFPPRQAQLPSANALTLDRGPARRVGILVTEEMYFQWGYGLDYNGRRPESTGNGWNQGPVQEIFPVQVPDHDGSQIGLIPDYL</sequence>
<name>A0A9P8N3R4_9HYPO</name>
<dbReference type="InterPro" id="IPR045518">
    <property type="entry name" value="2EXR"/>
</dbReference>
<evidence type="ECO:0000259" key="1">
    <source>
        <dbReference type="Pfam" id="PF20150"/>
    </source>
</evidence>
<protein>
    <recommendedName>
        <fullName evidence="1">2EXR domain-containing protein</fullName>
    </recommendedName>
</protein>
<dbReference type="EMBL" id="JAIZPD010000002">
    <property type="protein sequence ID" value="KAH0966279.1"/>
    <property type="molecule type" value="Genomic_DNA"/>
</dbReference>
<dbReference type="Pfam" id="PF20150">
    <property type="entry name" value="2EXR"/>
    <property type="match status" value="1"/>
</dbReference>
<dbReference type="AlphaFoldDB" id="A0A9P8N3R4"/>
<gene>
    <name evidence="2" type="ORF">HRG_01688</name>
</gene>
<dbReference type="Proteomes" id="UP000824596">
    <property type="component" value="Unassembled WGS sequence"/>
</dbReference>
<evidence type="ECO:0000313" key="3">
    <source>
        <dbReference type="Proteomes" id="UP000824596"/>
    </source>
</evidence>
<dbReference type="OrthoDB" id="5419928at2759"/>
<proteinExistence type="predicted"/>
<dbReference type="GeneID" id="68350817"/>
<keyword evidence="3" id="KW-1185">Reference proteome</keyword>
<accession>A0A9P8N3R4</accession>
<feature type="domain" description="2EXR" evidence="1">
    <location>
        <begin position="276"/>
        <end position="359"/>
    </location>
</feature>
<organism evidence="2 3">
    <name type="scientific">Hirsutella rhossiliensis</name>
    <dbReference type="NCBI Taxonomy" id="111463"/>
    <lineage>
        <taxon>Eukaryota</taxon>
        <taxon>Fungi</taxon>
        <taxon>Dikarya</taxon>
        <taxon>Ascomycota</taxon>
        <taxon>Pezizomycotina</taxon>
        <taxon>Sordariomycetes</taxon>
        <taxon>Hypocreomycetidae</taxon>
        <taxon>Hypocreales</taxon>
        <taxon>Ophiocordycipitaceae</taxon>
        <taxon>Hirsutella</taxon>
    </lineage>
</organism>
<dbReference type="RefSeq" id="XP_044723792.1">
    <property type="nucleotide sequence ID" value="XM_044860159.1"/>
</dbReference>
<comment type="caution">
    <text evidence="2">The sequence shown here is derived from an EMBL/GenBank/DDBJ whole genome shotgun (WGS) entry which is preliminary data.</text>
</comment>
<reference evidence="2" key="1">
    <citation type="submission" date="2021-09" db="EMBL/GenBank/DDBJ databases">
        <title>A high-quality genome of the endoparasitic fungus Hirsutella rhossiliensis with a comparison of Hirsutella genomes reveals transposable elements contributing to genome size variation.</title>
        <authorList>
            <person name="Lin R."/>
            <person name="Jiao Y."/>
            <person name="Sun X."/>
            <person name="Ling J."/>
            <person name="Xie B."/>
            <person name="Cheng X."/>
        </authorList>
    </citation>
    <scope>NUCLEOTIDE SEQUENCE</scope>
    <source>
        <strain evidence="2">HR02</strain>
    </source>
</reference>